<evidence type="ECO:0000313" key="2">
    <source>
        <dbReference type="EMBL" id="VEL42734.1"/>
    </source>
</evidence>
<dbReference type="AlphaFoldDB" id="A0A448XR33"/>
<feature type="region of interest" description="Disordered" evidence="1">
    <location>
        <begin position="99"/>
        <end position="120"/>
    </location>
</feature>
<gene>
    <name evidence="2" type="ORF">PXEA_LOCUS36174</name>
</gene>
<evidence type="ECO:0000313" key="3">
    <source>
        <dbReference type="Proteomes" id="UP000784294"/>
    </source>
</evidence>
<proteinExistence type="predicted"/>
<name>A0A448XR33_9PLAT</name>
<sequence>MVLVEKSSAAEHLASSSHSLAPVATGSFLSRHDRIVPNAKSIGVISSAVTRRAAAAAAAAANSAHIGASGITSVTPPQTPLVPALRLVIKSASAIAARSAPSTPQASSRPFSSGAQTSISDSQAESISITRDALDDFIVNTAHIKGRLWKTNHTTTEQPTA</sequence>
<reference evidence="2" key="1">
    <citation type="submission" date="2018-11" db="EMBL/GenBank/DDBJ databases">
        <authorList>
            <consortium name="Pathogen Informatics"/>
        </authorList>
    </citation>
    <scope>NUCLEOTIDE SEQUENCE</scope>
</reference>
<organism evidence="2 3">
    <name type="scientific">Protopolystoma xenopodis</name>
    <dbReference type="NCBI Taxonomy" id="117903"/>
    <lineage>
        <taxon>Eukaryota</taxon>
        <taxon>Metazoa</taxon>
        <taxon>Spiralia</taxon>
        <taxon>Lophotrochozoa</taxon>
        <taxon>Platyhelminthes</taxon>
        <taxon>Monogenea</taxon>
        <taxon>Polyopisthocotylea</taxon>
        <taxon>Polystomatidea</taxon>
        <taxon>Polystomatidae</taxon>
        <taxon>Protopolystoma</taxon>
    </lineage>
</organism>
<dbReference type="EMBL" id="CAAALY010276260">
    <property type="protein sequence ID" value="VEL42734.1"/>
    <property type="molecule type" value="Genomic_DNA"/>
</dbReference>
<accession>A0A448XR33</accession>
<keyword evidence="3" id="KW-1185">Reference proteome</keyword>
<dbReference type="Proteomes" id="UP000784294">
    <property type="component" value="Unassembled WGS sequence"/>
</dbReference>
<protein>
    <submittedName>
        <fullName evidence="2">Uncharacterized protein</fullName>
    </submittedName>
</protein>
<feature type="compositionally biased region" description="Polar residues" evidence="1">
    <location>
        <begin position="103"/>
        <end position="120"/>
    </location>
</feature>
<comment type="caution">
    <text evidence="2">The sequence shown here is derived from an EMBL/GenBank/DDBJ whole genome shotgun (WGS) entry which is preliminary data.</text>
</comment>
<evidence type="ECO:0000256" key="1">
    <source>
        <dbReference type="SAM" id="MobiDB-lite"/>
    </source>
</evidence>